<name>A0A4Z1JVH7_9HELO</name>
<evidence type="ECO:0000313" key="3">
    <source>
        <dbReference type="Proteomes" id="UP000297229"/>
    </source>
</evidence>
<proteinExistence type="predicted"/>
<dbReference type="Proteomes" id="UP000297229">
    <property type="component" value="Unassembled WGS sequence"/>
</dbReference>
<dbReference type="OrthoDB" id="3542105at2759"/>
<comment type="caution">
    <text evidence="2">The sequence shown here is derived from an EMBL/GenBank/DDBJ whole genome shotgun (WGS) entry which is preliminary data.</text>
</comment>
<keyword evidence="3" id="KW-1185">Reference proteome</keyword>
<accession>A0A4Z1JVH7</accession>
<feature type="compositionally biased region" description="Polar residues" evidence="1">
    <location>
        <begin position="47"/>
        <end position="65"/>
    </location>
</feature>
<gene>
    <name evidence="2" type="ORF">BELL_0087g00160</name>
</gene>
<evidence type="ECO:0000313" key="2">
    <source>
        <dbReference type="EMBL" id="TGO77881.1"/>
    </source>
</evidence>
<dbReference type="EMBL" id="PQXM01000087">
    <property type="protein sequence ID" value="TGO77881.1"/>
    <property type="molecule type" value="Genomic_DNA"/>
</dbReference>
<dbReference type="AlphaFoldDB" id="A0A4Z1JVH7"/>
<protein>
    <submittedName>
        <fullName evidence="2">Uncharacterized protein</fullName>
    </submittedName>
</protein>
<organism evidence="2 3">
    <name type="scientific">Botrytis elliptica</name>
    <dbReference type="NCBI Taxonomy" id="278938"/>
    <lineage>
        <taxon>Eukaryota</taxon>
        <taxon>Fungi</taxon>
        <taxon>Dikarya</taxon>
        <taxon>Ascomycota</taxon>
        <taxon>Pezizomycotina</taxon>
        <taxon>Leotiomycetes</taxon>
        <taxon>Helotiales</taxon>
        <taxon>Sclerotiniaceae</taxon>
        <taxon>Botrytis</taxon>
    </lineage>
</organism>
<feature type="region of interest" description="Disordered" evidence="1">
    <location>
        <begin position="43"/>
        <end position="69"/>
    </location>
</feature>
<reference evidence="2 3" key="1">
    <citation type="submission" date="2017-12" db="EMBL/GenBank/DDBJ databases">
        <title>Comparative genomics of Botrytis spp.</title>
        <authorList>
            <person name="Valero-Jimenez C.A."/>
            <person name="Tapia P."/>
            <person name="Veloso J."/>
            <person name="Silva-Moreno E."/>
            <person name="Staats M."/>
            <person name="Valdes J.H."/>
            <person name="Van Kan J.A.L."/>
        </authorList>
    </citation>
    <scope>NUCLEOTIDE SEQUENCE [LARGE SCALE GENOMIC DNA]</scope>
    <source>
        <strain evidence="2 3">Be9601</strain>
    </source>
</reference>
<sequence length="241" mass="27094">MKSTAPIQGSQTVPPSAIARSKTVSVKTHYGHWNGGIMNSLVRKKSSQSPPRTITPSSKSLTMNDENSRPLKPLDKIQYHPHISFWGGVLTLSIDLHPTPLQIPSLMRNLANILPDYAPWAHHIKISILPPPPQKDPDSWSMKPSQSHISDFKTIINILNNFDKVKELHMTILLKPQESKCEDLYFLGGLFGLERIKWSLAFAVEGHGKWEVDAECCFMRELLEVYSKRFSGSGGLEMIVE</sequence>
<evidence type="ECO:0000256" key="1">
    <source>
        <dbReference type="SAM" id="MobiDB-lite"/>
    </source>
</evidence>